<protein>
    <submittedName>
        <fullName evidence="2">DUF4440 domain-containing protein</fullName>
    </submittedName>
</protein>
<dbReference type="SUPFAM" id="SSF54427">
    <property type="entry name" value="NTF2-like"/>
    <property type="match status" value="1"/>
</dbReference>
<reference evidence="2 3" key="1">
    <citation type="submission" date="2020-09" db="EMBL/GenBank/DDBJ databases">
        <title>Sinomicrobium weinanense sp. nov., a halophilic bacteria isolated from saline-alkali soil.</title>
        <authorList>
            <person name="Wu P."/>
            <person name="Ren H."/>
            <person name="Mei Y."/>
            <person name="Liang Y."/>
            <person name="Chen Z."/>
        </authorList>
    </citation>
    <scope>NUCLEOTIDE SEQUENCE [LARGE SCALE GENOMIC DNA]</scope>
    <source>
        <strain evidence="2 3">FJxs</strain>
    </source>
</reference>
<organism evidence="2 3">
    <name type="scientific">Sinomicrobium weinanense</name>
    <dbReference type="NCBI Taxonomy" id="2842200"/>
    <lineage>
        <taxon>Bacteria</taxon>
        <taxon>Pseudomonadati</taxon>
        <taxon>Bacteroidota</taxon>
        <taxon>Flavobacteriia</taxon>
        <taxon>Flavobacteriales</taxon>
        <taxon>Flavobacteriaceae</taxon>
        <taxon>Sinomicrobium</taxon>
    </lineage>
</organism>
<name>A0A926JQN6_9FLAO</name>
<keyword evidence="3" id="KW-1185">Reference proteome</keyword>
<dbReference type="InterPro" id="IPR032710">
    <property type="entry name" value="NTF2-like_dom_sf"/>
</dbReference>
<evidence type="ECO:0000313" key="3">
    <source>
        <dbReference type="Proteomes" id="UP000653730"/>
    </source>
</evidence>
<dbReference type="Pfam" id="PF14534">
    <property type="entry name" value="DUF4440"/>
    <property type="match status" value="1"/>
</dbReference>
<dbReference type="InterPro" id="IPR027843">
    <property type="entry name" value="DUF4440"/>
</dbReference>
<dbReference type="Proteomes" id="UP000653730">
    <property type="component" value="Unassembled WGS sequence"/>
</dbReference>
<evidence type="ECO:0000313" key="2">
    <source>
        <dbReference type="EMBL" id="MBC9795710.1"/>
    </source>
</evidence>
<dbReference type="AlphaFoldDB" id="A0A926JQN6"/>
<dbReference type="Gene3D" id="3.10.450.50">
    <property type="match status" value="1"/>
</dbReference>
<sequence>MLFFQANAQTELEEAKQVISESNDVYFRAFKEHNASIFVDRYAEDCLIMAPNSSSFEGHDGALDFFGIAYDTIGLRGGKFTTTNIYGLGDGYVVEEGLWESLDKDHKVFDKGKFLVLWKKTAKGWKMFRDSFSSDGKLN</sequence>
<proteinExistence type="predicted"/>
<feature type="domain" description="DUF4440" evidence="1">
    <location>
        <begin position="25"/>
        <end position="127"/>
    </location>
</feature>
<accession>A0A926JQN6</accession>
<dbReference type="EMBL" id="JACVDC010000014">
    <property type="protein sequence ID" value="MBC9795710.1"/>
    <property type="molecule type" value="Genomic_DNA"/>
</dbReference>
<evidence type="ECO:0000259" key="1">
    <source>
        <dbReference type="Pfam" id="PF14534"/>
    </source>
</evidence>
<gene>
    <name evidence="2" type="ORF">IBL28_07020</name>
</gene>
<comment type="caution">
    <text evidence="2">The sequence shown here is derived from an EMBL/GenBank/DDBJ whole genome shotgun (WGS) entry which is preliminary data.</text>
</comment>